<reference evidence="1" key="2">
    <citation type="journal article" date="2013" name="Mar. Genomics">
        <title>Expression of sulfatases in Rhodopirellula baltica and the diversity of sulfatases in the genus Rhodopirellula.</title>
        <authorList>
            <person name="Wegner C.E."/>
            <person name="Richter-Heitmann T."/>
            <person name="Klindworth A."/>
            <person name="Klockow C."/>
            <person name="Richter M."/>
            <person name="Achstetter T."/>
            <person name="Glockner F.O."/>
            <person name="Harder J."/>
        </authorList>
    </citation>
    <scope>NUCLEOTIDE SEQUENCE [LARGE SCALE GENOMIC DNA]</scope>
    <source>
        <strain evidence="1">6C</strain>
    </source>
</reference>
<comment type="caution">
    <text evidence="1">The sequence shown here is derived from an EMBL/GenBank/DDBJ whole genome shotgun (WGS) entry which is preliminary data.</text>
</comment>
<dbReference type="EMBL" id="ANMO01000170">
    <property type="protein sequence ID" value="EMB15515.1"/>
    <property type="molecule type" value="Genomic_DNA"/>
</dbReference>
<keyword evidence="2" id="KW-1185">Reference proteome</keyword>
<dbReference type="Proteomes" id="UP000011529">
    <property type="component" value="Unassembled WGS sequence"/>
</dbReference>
<gene>
    <name evidence="1" type="ORF">RE6C_03764</name>
</gene>
<reference evidence="1" key="1">
    <citation type="submission" date="2012-11" db="EMBL/GenBank/DDBJ databases">
        <title>Permanent draft genomes of Rhodopirellula europaea strain SH398 and 6C.</title>
        <authorList>
            <person name="Richter M."/>
            <person name="Richter-Heitmann T."/>
            <person name="Frank C."/>
            <person name="Harder J."/>
            <person name="Glockner F.O."/>
        </authorList>
    </citation>
    <scope>NUCLEOTIDE SEQUENCE</scope>
    <source>
        <strain evidence="1">6C</strain>
    </source>
</reference>
<evidence type="ECO:0000313" key="1">
    <source>
        <dbReference type="EMBL" id="EMB15515.1"/>
    </source>
</evidence>
<sequence>MKSSWLIASVSNKLETSNVEVQIRTRPISTRLHRLRVVADSSNSRRPFSPRLIADS</sequence>
<evidence type="ECO:0000313" key="2">
    <source>
        <dbReference type="Proteomes" id="UP000011529"/>
    </source>
</evidence>
<dbReference type="AlphaFoldDB" id="M2AEI5"/>
<dbReference type="PATRIC" id="fig|1263867.3.peg.4022"/>
<name>M2AEI5_9BACT</name>
<accession>M2AEI5</accession>
<protein>
    <submittedName>
        <fullName evidence="1">Uncharacterized protein</fullName>
    </submittedName>
</protein>
<proteinExistence type="predicted"/>
<organism evidence="1 2">
    <name type="scientific">Rhodopirellula europaea 6C</name>
    <dbReference type="NCBI Taxonomy" id="1263867"/>
    <lineage>
        <taxon>Bacteria</taxon>
        <taxon>Pseudomonadati</taxon>
        <taxon>Planctomycetota</taxon>
        <taxon>Planctomycetia</taxon>
        <taxon>Pirellulales</taxon>
        <taxon>Pirellulaceae</taxon>
        <taxon>Rhodopirellula</taxon>
    </lineage>
</organism>